<gene>
    <name evidence="1" type="ORF">BN996_02053</name>
</gene>
<dbReference type="RefSeq" id="WP_139043116.1">
    <property type="nucleotide sequence ID" value="NZ_CABLRR010000002.1"/>
</dbReference>
<name>A0A0D6JRN4_9EURY</name>
<dbReference type="EMBL" id="CSTE01000002">
    <property type="protein sequence ID" value="CQR50571.1"/>
    <property type="molecule type" value="Genomic_DNA"/>
</dbReference>
<organism evidence="1 2">
    <name type="scientific">Haloferax massiliensis</name>
    <dbReference type="NCBI Taxonomy" id="1476858"/>
    <lineage>
        <taxon>Archaea</taxon>
        <taxon>Methanobacteriati</taxon>
        <taxon>Methanobacteriota</taxon>
        <taxon>Stenosarchaea group</taxon>
        <taxon>Halobacteria</taxon>
        <taxon>Halobacteriales</taxon>
        <taxon>Haloferacaceae</taxon>
        <taxon>Haloferax</taxon>
    </lineage>
</organism>
<evidence type="ECO:0000313" key="2">
    <source>
        <dbReference type="Proteomes" id="UP000198902"/>
    </source>
</evidence>
<proteinExistence type="predicted"/>
<evidence type="ECO:0000313" key="1">
    <source>
        <dbReference type="EMBL" id="CQR50571.1"/>
    </source>
</evidence>
<reference evidence="2" key="1">
    <citation type="submission" date="2015-03" db="EMBL/GenBank/DDBJ databases">
        <authorList>
            <person name="Urmite Genomes"/>
        </authorList>
    </citation>
    <scope>NUCLEOTIDE SEQUENCE [LARGE SCALE GENOMIC DNA]</scope>
    <source>
        <strain evidence="2">Arc-Hr</strain>
    </source>
</reference>
<accession>A0A0D6JRN4</accession>
<sequence length="265" mass="29522">MGAAAGVGLVPTISSGKEDSVVKFDKAMKKRDKKDWSLDKWFKYIDDKDIEYGNEQKTTKVDLKTGSSTDGPSTQIISGFEEKDLTLTMTYYSLGSYDAVELHWSFDNSGIDDAYTGKPKDIAKIGYNPDHYSKPPERDGESWYSFGSDMVELGKKQTPEGGAIARYNGLYFKGQNPLIGDGEVGGDLDLQDYMTLYIDPDTSVPLNEREIYFSYSMLYDSASLGDTNISDDGISFGITNEEDSWTVSPAYEQEDLRNGKQYTPN</sequence>
<dbReference type="AlphaFoldDB" id="A0A0D6JRN4"/>
<dbReference type="Proteomes" id="UP000198902">
    <property type="component" value="Unassembled WGS sequence"/>
</dbReference>
<dbReference type="OrthoDB" id="386324at2157"/>
<protein>
    <submittedName>
        <fullName evidence="1">Uncharacterized protein</fullName>
    </submittedName>
</protein>
<keyword evidence="2" id="KW-1185">Reference proteome</keyword>